<feature type="compositionally biased region" description="Basic residues" evidence="1">
    <location>
        <begin position="1"/>
        <end position="18"/>
    </location>
</feature>
<protein>
    <submittedName>
        <fullName evidence="2">Uncharacterized protein</fullName>
    </submittedName>
</protein>
<organism evidence="2 3">
    <name type="scientific">Eschrichtius robustus</name>
    <name type="common">California gray whale</name>
    <name type="synonym">Eschrichtius gibbosus</name>
    <dbReference type="NCBI Taxonomy" id="9764"/>
    <lineage>
        <taxon>Eukaryota</taxon>
        <taxon>Metazoa</taxon>
        <taxon>Chordata</taxon>
        <taxon>Craniata</taxon>
        <taxon>Vertebrata</taxon>
        <taxon>Euteleostomi</taxon>
        <taxon>Mammalia</taxon>
        <taxon>Eutheria</taxon>
        <taxon>Laurasiatheria</taxon>
        <taxon>Artiodactyla</taxon>
        <taxon>Whippomorpha</taxon>
        <taxon>Cetacea</taxon>
        <taxon>Mysticeti</taxon>
        <taxon>Eschrichtiidae</taxon>
        <taxon>Eschrichtius</taxon>
    </lineage>
</organism>
<dbReference type="AlphaFoldDB" id="A0AB34HQZ3"/>
<reference evidence="2 3" key="1">
    <citation type="submission" date="2022-11" db="EMBL/GenBank/DDBJ databases">
        <title>Whole genome sequence of Eschrichtius robustus ER-17-0199.</title>
        <authorList>
            <person name="Bruniche-Olsen A."/>
            <person name="Black A.N."/>
            <person name="Fields C.J."/>
            <person name="Walden K."/>
            <person name="Dewoody J.A."/>
        </authorList>
    </citation>
    <scope>NUCLEOTIDE SEQUENCE [LARGE SCALE GENOMIC DNA]</scope>
    <source>
        <strain evidence="2">ER-17-0199</strain>
        <tissue evidence="2">Blubber</tissue>
    </source>
</reference>
<evidence type="ECO:0000313" key="2">
    <source>
        <dbReference type="EMBL" id="KAJ8793874.1"/>
    </source>
</evidence>
<sequence>MVRHCGRPPRRLGGRRSRAPPPRPPSAPRRPCRPELRPAASVQLPGGALLPASPFLLRPFPPGRRCYARAEEAERSRA</sequence>
<proteinExistence type="predicted"/>
<feature type="region of interest" description="Disordered" evidence="1">
    <location>
        <begin position="1"/>
        <end position="55"/>
    </location>
</feature>
<comment type="caution">
    <text evidence="2">The sequence shown here is derived from an EMBL/GenBank/DDBJ whole genome shotgun (WGS) entry which is preliminary data.</text>
</comment>
<gene>
    <name evidence="2" type="ORF">J1605_019138</name>
</gene>
<evidence type="ECO:0000256" key="1">
    <source>
        <dbReference type="SAM" id="MobiDB-lite"/>
    </source>
</evidence>
<feature type="compositionally biased region" description="Pro residues" evidence="1">
    <location>
        <begin position="19"/>
        <end position="28"/>
    </location>
</feature>
<dbReference type="Proteomes" id="UP001159641">
    <property type="component" value="Unassembled WGS sequence"/>
</dbReference>
<evidence type="ECO:0000313" key="3">
    <source>
        <dbReference type="Proteomes" id="UP001159641"/>
    </source>
</evidence>
<dbReference type="EMBL" id="JAIQCJ010000921">
    <property type="protein sequence ID" value="KAJ8793874.1"/>
    <property type="molecule type" value="Genomic_DNA"/>
</dbReference>
<name>A0AB34HQZ3_ESCRO</name>
<keyword evidence="3" id="KW-1185">Reference proteome</keyword>
<accession>A0AB34HQZ3</accession>